<evidence type="ECO:0000256" key="1">
    <source>
        <dbReference type="SAM" id="MobiDB-lite"/>
    </source>
</evidence>
<comment type="caution">
    <text evidence="2">The sequence shown here is derived from an EMBL/GenBank/DDBJ whole genome shotgun (WGS) entry which is preliminary data.</text>
</comment>
<sequence>MATTRKRAASAATASKSPVFELVQPWEQAQGASALDRTVKVGRERQSFFARHHEPPSAVHVDHIQQVGHAALHLTARGHALDAKQSKKATLNRAADASSSSGSDDDDDDAFESKMHQDELDSILMSEEWDTRFWNRVKIQEAIRTLYAEIEKSRDVRRRQLAHKMLLHLNSIHREAYLTNENNLSTLANRAFRKLSPRIANDAVFNMAELLAVFAEPYAAALAHENAVTRSLACLVRQMDCAARVLQHFRRRRLFERQVKLQDIAVESRMRVRAINIAKTIELSRQQRLIHDALGGAPMPERAVLAYMTIVIKLVKDELNPRQGNYPRHDRAKIIPAGGLVWLNRCVQTSGAVQALAIQLLTVLAHDRDRTTDILQSNVALYVSKILSEPCADEADKRLALEFFDRAALSVVEMVLFVQISTSPSRQTVKKERKRGSLHRESTKKDRVVDDVDAAYRNRHVTMLALDRLLTVPILSSLLNSLATTPALARETLSVLHKMAFETGFYVLLDVVTRHGGRHLESIVNCLASSDHSVVLAALQVLLALANRQEGRDGLVVAGLVVLVEPFCAPGFRKPGNSYRFVVGLLTIVTCANPTNTPLSFSRALATPEDAFPPMVLDGAPSDLWNDLHQWLLHCSIHDASGMSAQYFIKTQTLEFVLDLLVERPGEASKQTRSQRHISAIVIARLARVTKIAAALAFRQDVTTHLALVVQANGMDQSDDHAMNAVDSQRHLQSTAGVCNALIRFIQSQTLESSSPSTSDPRLLCQCHILRTLLKLHALEDVVAFCRPVNSVSDFIADDILAVKGAIQLVGLLFPLQTTKTSPVGDLHDLGLRLVQAAAPALLRTLAADDPLPRVVKWCCGALAQFCMTNATCAHVVGLRSVDVLGGLIPNSPTDASKRIVTSVSECVEDDKLISLPHTFYALLATFCRVADGRAAIFRLNVLPRILKRIHLASSKDTGEFTLHDHQCRSEVARLIAAMANENVVAIGNLNELFLRHEVHKILANMLTCPPDAPFLDSFLENALAAMSALAKDHNRCVVPIVSAGAILPVAAFLAKWDHDASVTIPMLEGAVHVFWGCSQSSVASVHAAIKASKASEHLLRISCSFKLEMLRGAAFRKKSVGEIAREALRHLSEFEAKQMQEPPSAKSCRGHTQASCSSPKSSSTSRLPSASQEPAASVLPALPQTPTTPPTKPAIEMNPLPTIDWRSTRPRGPKPQPQPATVVFIRPMAKPIDERKKFPLLMLDPVFGALDHGVDPCMKHPSPTKAASHGATYVGHEATILGHHVTVAAQSNHDEKQVVVVVPGLSGSMSTGKIHMQSKR</sequence>
<accession>A0A6G0XRZ8</accession>
<dbReference type="InterPro" id="IPR016024">
    <property type="entry name" value="ARM-type_fold"/>
</dbReference>
<feature type="compositionally biased region" description="Low complexity" evidence="1">
    <location>
        <begin position="1156"/>
        <end position="1172"/>
    </location>
</feature>
<evidence type="ECO:0000313" key="2">
    <source>
        <dbReference type="EMBL" id="KAF0743102.1"/>
    </source>
</evidence>
<protein>
    <submittedName>
        <fullName evidence="2">Uncharacterized protein</fullName>
    </submittedName>
</protein>
<organism evidence="2 3">
    <name type="scientific">Aphanomyces euteiches</name>
    <dbReference type="NCBI Taxonomy" id="100861"/>
    <lineage>
        <taxon>Eukaryota</taxon>
        <taxon>Sar</taxon>
        <taxon>Stramenopiles</taxon>
        <taxon>Oomycota</taxon>
        <taxon>Saprolegniomycetes</taxon>
        <taxon>Saprolegniales</taxon>
        <taxon>Verrucalvaceae</taxon>
        <taxon>Aphanomyces</taxon>
    </lineage>
</organism>
<dbReference type="Gene3D" id="1.25.10.10">
    <property type="entry name" value="Leucine-rich Repeat Variant"/>
    <property type="match status" value="1"/>
</dbReference>
<dbReference type="Proteomes" id="UP000481153">
    <property type="component" value="Unassembled WGS sequence"/>
</dbReference>
<proteinExistence type="predicted"/>
<gene>
    <name evidence="2" type="ORF">Ae201684_002159</name>
</gene>
<evidence type="ECO:0000313" key="3">
    <source>
        <dbReference type="Proteomes" id="UP000481153"/>
    </source>
</evidence>
<dbReference type="SUPFAM" id="SSF48371">
    <property type="entry name" value="ARM repeat"/>
    <property type="match status" value="1"/>
</dbReference>
<feature type="region of interest" description="Disordered" evidence="1">
    <location>
        <begin position="1138"/>
        <end position="1221"/>
    </location>
</feature>
<feature type="region of interest" description="Disordered" evidence="1">
    <location>
        <begin position="83"/>
        <end position="111"/>
    </location>
</feature>
<dbReference type="InterPro" id="IPR011989">
    <property type="entry name" value="ARM-like"/>
</dbReference>
<reference evidence="2 3" key="1">
    <citation type="submission" date="2019-07" db="EMBL/GenBank/DDBJ databases">
        <title>Genomics analysis of Aphanomyces spp. identifies a new class of oomycete effector associated with host adaptation.</title>
        <authorList>
            <person name="Gaulin E."/>
        </authorList>
    </citation>
    <scope>NUCLEOTIDE SEQUENCE [LARGE SCALE GENOMIC DNA]</scope>
    <source>
        <strain evidence="2 3">ATCC 201684</strain>
    </source>
</reference>
<name>A0A6G0XRZ8_9STRA</name>
<dbReference type="VEuPathDB" id="FungiDB:AeMF1_009974"/>
<dbReference type="EMBL" id="VJMJ01000022">
    <property type="protein sequence ID" value="KAF0743102.1"/>
    <property type="molecule type" value="Genomic_DNA"/>
</dbReference>
<keyword evidence="3" id="KW-1185">Reference proteome</keyword>